<evidence type="ECO:0000313" key="3">
    <source>
        <dbReference type="Proteomes" id="UP000696485"/>
    </source>
</evidence>
<dbReference type="AlphaFoldDB" id="A0A9P5SQI5"/>
<dbReference type="Proteomes" id="UP000696485">
    <property type="component" value="Unassembled WGS sequence"/>
</dbReference>
<name>A0A9P5SQI5_9FUNG</name>
<reference evidence="2" key="1">
    <citation type="journal article" date="2020" name="Fungal Divers.">
        <title>Resolving the Mortierellaceae phylogeny through synthesis of multi-gene phylogenetics and phylogenomics.</title>
        <authorList>
            <person name="Vandepol N."/>
            <person name="Liber J."/>
            <person name="Desiro A."/>
            <person name="Na H."/>
            <person name="Kennedy M."/>
            <person name="Barry K."/>
            <person name="Grigoriev I.V."/>
            <person name="Miller A.N."/>
            <person name="O'Donnell K."/>
            <person name="Stajich J.E."/>
            <person name="Bonito G."/>
        </authorList>
    </citation>
    <scope>NUCLEOTIDE SEQUENCE</scope>
    <source>
        <strain evidence="2">NVP1</strain>
    </source>
</reference>
<organism evidence="2 3">
    <name type="scientific">Podila minutissima</name>
    <dbReference type="NCBI Taxonomy" id="64525"/>
    <lineage>
        <taxon>Eukaryota</taxon>
        <taxon>Fungi</taxon>
        <taxon>Fungi incertae sedis</taxon>
        <taxon>Mucoromycota</taxon>
        <taxon>Mortierellomycotina</taxon>
        <taxon>Mortierellomycetes</taxon>
        <taxon>Mortierellales</taxon>
        <taxon>Mortierellaceae</taxon>
        <taxon>Podila</taxon>
    </lineage>
</organism>
<keyword evidence="3" id="KW-1185">Reference proteome</keyword>
<protein>
    <submittedName>
        <fullName evidence="2">Uncharacterized protein</fullName>
    </submittedName>
</protein>
<comment type="caution">
    <text evidence="2">The sequence shown here is derived from an EMBL/GenBank/DDBJ whole genome shotgun (WGS) entry which is preliminary data.</text>
</comment>
<proteinExistence type="predicted"/>
<feature type="region of interest" description="Disordered" evidence="1">
    <location>
        <begin position="231"/>
        <end position="252"/>
    </location>
</feature>
<sequence length="276" mass="29408">MNVTPSCELPWIEAAVNRYLASPPPNFVGHQAQFQMCCNDPENCTVSRPGSPDQSVCNLGSLLCTLGSQSYVCRFNPSKPGPIVPAGPTPSSNVSITLPAAGTGNTVCYHEGRLAKVRLNLPCCRNELPNFLKSSDCLDVDGNQAAHSNVCCQGGSCQFGTTCPKEASTYMCHSGYNNALCWGVPADGSSDFCILEARLMPFYTKPGSGCKKVSGWLIFGEDTEDKCLYTGKNLQSSPTKNAPPPTKTSGGRALSPKTLYMAAFLAASLLQQLLFL</sequence>
<dbReference type="EMBL" id="JAAAUY010000192">
    <property type="protein sequence ID" value="KAF9333611.1"/>
    <property type="molecule type" value="Genomic_DNA"/>
</dbReference>
<evidence type="ECO:0000313" key="2">
    <source>
        <dbReference type="EMBL" id="KAF9333611.1"/>
    </source>
</evidence>
<evidence type="ECO:0000256" key="1">
    <source>
        <dbReference type="SAM" id="MobiDB-lite"/>
    </source>
</evidence>
<accession>A0A9P5SQI5</accession>
<gene>
    <name evidence="2" type="ORF">BG006_003382</name>
</gene>